<proteinExistence type="predicted"/>
<feature type="region of interest" description="Disordered" evidence="1">
    <location>
        <begin position="268"/>
        <end position="293"/>
    </location>
</feature>
<evidence type="ECO:0000256" key="2">
    <source>
        <dbReference type="SAM" id="Phobius"/>
    </source>
</evidence>
<accession>A0A0F9P270</accession>
<dbReference type="EMBL" id="LAZR01006040">
    <property type="protein sequence ID" value="KKM95200.1"/>
    <property type="molecule type" value="Genomic_DNA"/>
</dbReference>
<dbReference type="AlphaFoldDB" id="A0A0F9P270"/>
<name>A0A0F9P270_9ZZZZ</name>
<evidence type="ECO:0000256" key="1">
    <source>
        <dbReference type="SAM" id="MobiDB-lite"/>
    </source>
</evidence>
<organism evidence="3">
    <name type="scientific">marine sediment metagenome</name>
    <dbReference type="NCBI Taxonomy" id="412755"/>
    <lineage>
        <taxon>unclassified sequences</taxon>
        <taxon>metagenomes</taxon>
        <taxon>ecological metagenomes</taxon>
    </lineage>
</organism>
<feature type="compositionally biased region" description="Acidic residues" evidence="1">
    <location>
        <begin position="268"/>
        <end position="292"/>
    </location>
</feature>
<comment type="caution">
    <text evidence="3">The sequence shown here is derived from an EMBL/GenBank/DDBJ whole genome shotgun (WGS) entry which is preliminary data.</text>
</comment>
<gene>
    <name evidence="3" type="ORF">LCGC14_1190600</name>
</gene>
<keyword evidence="2" id="KW-0472">Membrane</keyword>
<keyword evidence="2" id="KW-0812">Transmembrane</keyword>
<sequence>MRKKVVLLLGIIVLSIFFFVKPIRAHDIVEYDHKREYGYLSSNQSVRIGFSFLYSVKPIFWEFSTILDNMSVNVIVSFQHADPYWIETWILSSNKTQDYGNFTVPYFGINNGQYNIYFKNVGNTKGYIMADLYIDRMPSSHIHAEWNYYRLPFERPDSTWEWQSRNNYIEEYWGVETYFQADEYDYFLTAYNSYNPHEIMTAMFMDKSNYEKFVEDGFIYNDRITQVFFSGQIQTFRPTHNDTWYFVFVATFGETYLNASVRYTENYYEEPEPTEPDPTEPDPTELDPTEPDPIERNNISIPFMVGFSVLGLVTVFIVVSVVHRIKVRK</sequence>
<protein>
    <submittedName>
        <fullName evidence="3">Uncharacterized protein</fullName>
    </submittedName>
</protein>
<feature type="transmembrane region" description="Helical" evidence="2">
    <location>
        <begin position="301"/>
        <end position="322"/>
    </location>
</feature>
<evidence type="ECO:0000313" key="3">
    <source>
        <dbReference type="EMBL" id="KKM95200.1"/>
    </source>
</evidence>
<keyword evidence="2" id="KW-1133">Transmembrane helix</keyword>
<reference evidence="3" key="1">
    <citation type="journal article" date="2015" name="Nature">
        <title>Complex archaea that bridge the gap between prokaryotes and eukaryotes.</title>
        <authorList>
            <person name="Spang A."/>
            <person name="Saw J.H."/>
            <person name="Jorgensen S.L."/>
            <person name="Zaremba-Niedzwiedzka K."/>
            <person name="Martijn J."/>
            <person name="Lind A.E."/>
            <person name="van Eijk R."/>
            <person name="Schleper C."/>
            <person name="Guy L."/>
            <person name="Ettema T.J."/>
        </authorList>
    </citation>
    <scope>NUCLEOTIDE SEQUENCE</scope>
</reference>